<sequence>MSVNPEVVREVSEFNNYYNSLAELLNRHLADNNLSLSALRVLVKLREEEDQCTAGKLIANLGIDGGYLSRILKTFETNQLISKRKSTMDGRTWYLQLTPKGRKLLEILEEGSAQQVSQLLEPLNTEQQLALAGAMKTVRHILSDDAKISADDITYRRDLNPGDAGFIMHMHGSLYAKEAGYNLEYETHICKTFYEFLEAYNSSKDQVFLAMHGNQIIGSIAVLGHSRYATQMRWFLVHPDYRGLGIGQRLLTEAINAAKEKLFQKIYLITTAQQVAATTLFKKNGFRKSGEKHLPMWGLQLTEERYEIDLI</sequence>
<evidence type="ECO:0000256" key="2">
    <source>
        <dbReference type="ARBA" id="ARBA00023015"/>
    </source>
</evidence>
<proteinExistence type="predicted"/>
<evidence type="ECO:0000256" key="1">
    <source>
        <dbReference type="ARBA" id="ARBA00022679"/>
    </source>
</evidence>
<dbReference type="Pfam" id="PF13508">
    <property type="entry name" value="Acetyltransf_7"/>
    <property type="match status" value="1"/>
</dbReference>
<dbReference type="GO" id="GO:0008080">
    <property type="term" value="F:N-acetyltransferase activity"/>
    <property type="evidence" value="ECO:0007669"/>
    <property type="project" value="InterPro"/>
</dbReference>
<dbReference type="Gene3D" id="1.10.10.10">
    <property type="entry name" value="Winged helix-like DNA-binding domain superfamily/Winged helix DNA-binding domain"/>
    <property type="match status" value="1"/>
</dbReference>
<dbReference type="SMART" id="SM00347">
    <property type="entry name" value="HTH_MARR"/>
    <property type="match status" value="1"/>
</dbReference>
<dbReference type="Gene3D" id="3.40.630.30">
    <property type="match status" value="1"/>
</dbReference>
<dbReference type="GO" id="GO:0003700">
    <property type="term" value="F:DNA-binding transcription factor activity"/>
    <property type="evidence" value="ECO:0007669"/>
    <property type="project" value="InterPro"/>
</dbReference>
<evidence type="ECO:0000313" key="7">
    <source>
        <dbReference type="EMBL" id="SDH00771.1"/>
    </source>
</evidence>
<dbReference type="PROSITE" id="PS51186">
    <property type="entry name" value="GNAT"/>
    <property type="match status" value="1"/>
</dbReference>
<dbReference type="EMBL" id="FNBN01000008">
    <property type="protein sequence ID" value="SDH00771.1"/>
    <property type="molecule type" value="Genomic_DNA"/>
</dbReference>
<dbReference type="InterPro" id="IPR036390">
    <property type="entry name" value="WH_DNA-bd_sf"/>
</dbReference>
<dbReference type="OrthoDB" id="5419426at2"/>
<gene>
    <name evidence="7" type="ORF">SAMN04488121_10831</name>
</gene>
<dbReference type="STRING" id="104663.SAMN04488121_10831"/>
<dbReference type="Pfam" id="PF22381">
    <property type="entry name" value="Staph_reg_Sar_Rot"/>
    <property type="match status" value="1"/>
</dbReference>
<dbReference type="InterPro" id="IPR000182">
    <property type="entry name" value="GNAT_dom"/>
</dbReference>
<evidence type="ECO:0000256" key="4">
    <source>
        <dbReference type="ARBA" id="ARBA00023163"/>
    </source>
</evidence>
<dbReference type="PANTHER" id="PTHR13947:SF37">
    <property type="entry name" value="LD18367P"/>
    <property type="match status" value="1"/>
</dbReference>
<feature type="domain" description="HTH marR-type" evidence="5">
    <location>
        <begin position="4"/>
        <end position="140"/>
    </location>
</feature>
<dbReference type="InterPro" id="IPR050769">
    <property type="entry name" value="NAT_camello-type"/>
</dbReference>
<dbReference type="AlphaFoldDB" id="A0A1G7YWC5"/>
<reference evidence="7 8" key="1">
    <citation type="submission" date="2016-10" db="EMBL/GenBank/DDBJ databases">
        <authorList>
            <person name="de Groot N.N."/>
        </authorList>
    </citation>
    <scope>NUCLEOTIDE SEQUENCE [LARGE SCALE GENOMIC DNA]</scope>
    <source>
        <strain evidence="7 8">DSM 527</strain>
    </source>
</reference>
<dbReference type="RefSeq" id="WP_089836170.1">
    <property type="nucleotide sequence ID" value="NZ_FNBN01000008.1"/>
</dbReference>
<organism evidence="7 8">
    <name type="scientific">Chitinophaga filiformis</name>
    <name type="common">Myxococcus filiformis</name>
    <name type="synonym">Flexibacter filiformis</name>
    <dbReference type="NCBI Taxonomy" id="104663"/>
    <lineage>
        <taxon>Bacteria</taxon>
        <taxon>Pseudomonadati</taxon>
        <taxon>Bacteroidota</taxon>
        <taxon>Chitinophagia</taxon>
        <taxon>Chitinophagales</taxon>
        <taxon>Chitinophagaceae</taxon>
        <taxon>Chitinophaga</taxon>
    </lineage>
</organism>
<keyword evidence="2" id="KW-0805">Transcription regulation</keyword>
<dbReference type="SUPFAM" id="SSF55729">
    <property type="entry name" value="Acyl-CoA N-acyltransferases (Nat)"/>
    <property type="match status" value="1"/>
</dbReference>
<dbReference type="PANTHER" id="PTHR13947">
    <property type="entry name" value="GNAT FAMILY N-ACETYLTRANSFERASE"/>
    <property type="match status" value="1"/>
</dbReference>
<dbReference type="Proteomes" id="UP000199045">
    <property type="component" value="Unassembled WGS sequence"/>
</dbReference>
<dbReference type="SUPFAM" id="SSF46785">
    <property type="entry name" value="Winged helix' DNA-binding domain"/>
    <property type="match status" value="1"/>
</dbReference>
<feature type="domain" description="N-acetyltransferase" evidence="6">
    <location>
        <begin position="154"/>
        <end position="309"/>
    </location>
</feature>
<dbReference type="PROSITE" id="PS50995">
    <property type="entry name" value="HTH_MARR_2"/>
    <property type="match status" value="1"/>
</dbReference>
<dbReference type="InterPro" id="IPR055166">
    <property type="entry name" value="Transc_reg_Sar_Rot_HTH"/>
</dbReference>
<name>A0A1G7YWC5_CHIFI</name>
<protein>
    <submittedName>
        <fullName evidence="7">DNA-binding transcriptional regulator, MarR family</fullName>
    </submittedName>
</protein>
<keyword evidence="1" id="KW-0808">Transferase</keyword>
<dbReference type="InterPro" id="IPR000835">
    <property type="entry name" value="HTH_MarR-typ"/>
</dbReference>
<evidence type="ECO:0000259" key="6">
    <source>
        <dbReference type="PROSITE" id="PS51186"/>
    </source>
</evidence>
<dbReference type="InterPro" id="IPR016181">
    <property type="entry name" value="Acyl_CoA_acyltransferase"/>
</dbReference>
<accession>A0A1G7YWC5</accession>
<evidence type="ECO:0000313" key="8">
    <source>
        <dbReference type="Proteomes" id="UP000199045"/>
    </source>
</evidence>
<keyword evidence="3 7" id="KW-0238">DNA-binding</keyword>
<keyword evidence="4" id="KW-0804">Transcription</keyword>
<evidence type="ECO:0000256" key="3">
    <source>
        <dbReference type="ARBA" id="ARBA00023125"/>
    </source>
</evidence>
<dbReference type="InterPro" id="IPR036388">
    <property type="entry name" value="WH-like_DNA-bd_sf"/>
</dbReference>
<dbReference type="CDD" id="cd04301">
    <property type="entry name" value="NAT_SF"/>
    <property type="match status" value="1"/>
</dbReference>
<dbReference type="GO" id="GO:0003677">
    <property type="term" value="F:DNA binding"/>
    <property type="evidence" value="ECO:0007669"/>
    <property type="project" value="UniProtKB-KW"/>
</dbReference>
<evidence type="ECO:0000259" key="5">
    <source>
        <dbReference type="PROSITE" id="PS50995"/>
    </source>
</evidence>